<keyword evidence="1" id="KW-0732">Signal</keyword>
<dbReference type="PANTHER" id="PTHR34406">
    <property type="entry name" value="PROTEIN YCEI"/>
    <property type="match status" value="1"/>
</dbReference>
<accession>A0A1G5GB60</accession>
<dbReference type="RefSeq" id="WP_092211324.1">
    <property type="nucleotide sequence ID" value="NZ_FMUX01000010.1"/>
</dbReference>
<dbReference type="Gene3D" id="2.40.128.110">
    <property type="entry name" value="Lipid/polyisoprenoid-binding, YceI-like"/>
    <property type="match status" value="1"/>
</dbReference>
<proteinExistence type="predicted"/>
<evidence type="ECO:0000313" key="3">
    <source>
        <dbReference type="EMBL" id="SCY48529.1"/>
    </source>
</evidence>
<dbReference type="STRING" id="419481.SAMN05216233_11041"/>
<evidence type="ECO:0000313" key="4">
    <source>
        <dbReference type="Proteomes" id="UP000198870"/>
    </source>
</evidence>
<dbReference type="Proteomes" id="UP000198870">
    <property type="component" value="Unassembled WGS sequence"/>
</dbReference>
<sequence>MKTRHLAIPILLLFITAAAQAAPATWKLDTAHSGIYFDSRHIFSTVRGHFEDFSATLTIDPDAMENSQCRFTVKTKSITTFNRKRDTHLRSAELFDAGKHPTMTFESTRVTPKGGNRYLIEGDLTIRGITKKISAPLIFHGVKPNPFKPSQQVAGFTTQFTVNRLDFKVGDGTFFNMGVMDKEVDITISIEALK</sequence>
<feature type="domain" description="Lipid/polyisoprenoid-binding YceI-like" evidence="2">
    <location>
        <begin position="25"/>
        <end position="193"/>
    </location>
</feature>
<dbReference type="SUPFAM" id="SSF101874">
    <property type="entry name" value="YceI-like"/>
    <property type="match status" value="1"/>
</dbReference>
<dbReference type="EMBL" id="FMUX01000010">
    <property type="protein sequence ID" value="SCY48529.1"/>
    <property type="molecule type" value="Genomic_DNA"/>
</dbReference>
<keyword evidence="4" id="KW-1185">Reference proteome</keyword>
<dbReference type="InterPro" id="IPR007372">
    <property type="entry name" value="Lipid/polyisoprenoid-bd_YceI"/>
</dbReference>
<dbReference type="OrthoDB" id="9811006at2"/>
<dbReference type="AlphaFoldDB" id="A0A1G5GB60"/>
<evidence type="ECO:0000259" key="2">
    <source>
        <dbReference type="SMART" id="SM00867"/>
    </source>
</evidence>
<dbReference type="SMART" id="SM00867">
    <property type="entry name" value="YceI"/>
    <property type="match status" value="1"/>
</dbReference>
<dbReference type="InterPro" id="IPR036761">
    <property type="entry name" value="TTHA0802/YceI-like_sf"/>
</dbReference>
<reference evidence="3 4" key="1">
    <citation type="submission" date="2016-10" db="EMBL/GenBank/DDBJ databases">
        <authorList>
            <person name="de Groot N.N."/>
        </authorList>
    </citation>
    <scope>NUCLEOTIDE SEQUENCE [LARGE SCALE GENOMIC DNA]</scope>
    <source>
        <strain evidence="3 4">AA1</strain>
    </source>
</reference>
<gene>
    <name evidence="3" type="ORF">SAMN05216233_11041</name>
</gene>
<dbReference type="PANTHER" id="PTHR34406:SF1">
    <property type="entry name" value="PROTEIN YCEI"/>
    <property type="match status" value="1"/>
</dbReference>
<feature type="signal peptide" evidence="1">
    <location>
        <begin position="1"/>
        <end position="21"/>
    </location>
</feature>
<organism evidence="3 4">
    <name type="scientific">Desulfoluna spongiiphila</name>
    <dbReference type="NCBI Taxonomy" id="419481"/>
    <lineage>
        <taxon>Bacteria</taxon>
        <taxon>Pseudomonadati</taxon>
        <taxon>Thermodesulfobacteriota</taxon>
        <taxon>Desulfobacteria</taxon>
        <taxon>Desulfobacterales</taxon>
        <taxon>Desulfolunaceae</taxon>
        <taxon>Desulfoluna</taxon>
    </lineage>
</organism>
<name>A0A1G5GB60_9BACT</name>
<protein>
    <submittedName>
        <fullName evidence="3">Polyisoprenoid-binding protein YceI</fullName>
    </submittedName>
</protein>
<feature type="chain" id="PRO_5011528439" evidence="1">
    <location>
        <begin position="22"/>
        <end position="194"/>
    </location>
</feature>
<evidence type="ECO:0000256" key="1">
    <source>
        <dbReference type="SAM" id="SignalP"/>
    </source>
</evidence>
<dbReference type="Pfam" id="PF04264">
    <property type="entry name" value="YceI"/>
    <property type="match status" value="1"/>
</dbReference>